<feature type="compositionally biased region" description="Polar residues" evidence="6">
    <location>
        <begin position="65"/>
        <end position="75"/>
    </location>
</feature>
<keyword evidence="5" id="KW-0539">Nucleus</keyword>
<dbReference type="GO" id="GO:0008270">
    <property type="term" value="F:zinc ion binding"/>
    <property type="evidence" value="ECO:0007669"/>
    <property type="project" value="InterPro"/>
</dbReference>
<dbReference type="PROSITE" id="PS00463">
    <property type="entry name" value="ZN2_CY6_FUNGAL_1"/>
    <property type="match status" value="1"/>
</dbReference>
<dbReference type="OrthoDB" id="2309723at2759"/>
<dbReference type="SUPFAM" id="SSF57701">
    <property type="entry name" value="Zn2/Cys6 DNA-binding domain"/>
    <property type="match status" value="1"/>
</dbReference>
<dbReference type="STRING" id="930990.A0A067LVA6"/>
<dbReference type="AlphaFoldDB" id="A0A067LVA6"/>
<dbReference type="GO" id="GO:0003677">
    <property type="term" value="F:DNA binding"/>
    <property type="evidence" value="ECO:0007669"/>
    <property type="project" value="InterPro"/>
</dbReference>
<evidence type="ECO:0000256" key="6">
    <source>
        <dbReference type="SAM" id="MobiDB-lite"/>
    </source>
</evidence>
<feature type="compositionally biased region" description="Low complexity" evidence="6">
    <location>
        <begin position="81"/>
        <end position="104"/>
    </location>
</feature>
<accession>A0A067LVA6</accession>
<reference evidence="9" key="1">
    <citation type="journal article" date="2014" name="Proc. Natl. Acad. Sci. U.S.A.">
        <title>Extensive sampling of basidiomycete genomes demonstrates inadequacy of the white-rot/brown-rot paradigm for wood decay fungi.</title>
        <authorList>
            <person name="Riley R."/>
            <person name="Salamov A.A."/>
            <person name="Brown D.W."/>
            <person name="Nagy L.G."/>
            <person name="Floudas D."/>
            <person name="Held B.W."/>
            <person name="Levasseur A."/>
            <person name="Lombard V."/>
            <person name="Morin E."/>
            <person name="Otillar R."/>
            <person name="Lindquist E.A."/>
            <person name="Sun H."/>
            <person name="LaButti K.M."/>
            <person name="Schmutz J."/>
            <person name="Jabbour D."/>
            <person name="Luo H."/>
            <person name="Baker S.E."/>
            <person name="Pisabarro A.G."/>
            <person name="Walton J.D."/>
            <person name="Blanchette R.A."/>
            <person name="Henrissat B."/>
            <person name="Martin F."/>
            <person name="Cullen D."/>
            <person name="Hibbett D.S."/>
            <person name="Grigoriev I.V."/>
        </authorList>
    </citation>
    <scope>NUCLEOTIDE SEQUENCE [LARGE SCALE GENOMIC DNA]</scope>
    <source>
        <strain evidence="9">FD-172 SS1</strain>
    </source>
</reference>
<protein>
    <recommendedName>
        <fullName evidence="7">Zn(2)-C6 fungal-type domain-containing protein</fullName>
    </recommendedName>
</protein>
<dbReference type="GO" id="GO:0000981">
    <property type="term" value="F:DNA-binding transcription factor activity, RNA polymerase II-specific"/>
    <property type="evidence" value="ECO:0007669"/>
    <property type="project" value="InterPro"/>
</dbReference>
<evidence type="ECO:0000256" key="2">
    <source>
        <dbReference type="ARBA" id="ARBA00022723"/>
    </source>
</evidence>
<dbReference type="PANTHER" id="PTHR47338">
    <property type="entry name" value="ZN(II)2CYS6 TRANSCRIPTION FACTOR (EUROFUNG)-RELATED"/>
    <property type="match status" value="1"/>
</dbReference>
<dbReference type="HOGENOM" id="CLU_022337_2_1_1"/>
<dbReference type="InParanoid" id="A0A067LVA6"/>
<evidence type="ECO:0000313" key="8">
    <source>
        <dbReference type="EMBL" id="KDQ07074.1"/>
    </source>
</evidence>
<dbReference type="CDD" id="cd12148">
    <property type="entry name" value="fungal_TF_MHR"/>
    <property type="match status" value="1"/>
</dbReference>
<evidence type="ECO:0000256" key="5">
    <source>
        <dbReference type="ARBA" id="ARBA00023242"/>
    </source>
</evidence>
<keyword evidence="2" id="KW-0479">Metal-binding</keyword>
<dbReference type="GO" id="GO:0006351">
    <property type="term" value="P:DNA-templated transcription"/>
    <property type="evidence" value="ECO:0007669"/>
    <property type="project" value="InterPro"/>
</dbReference>
<dbReference type="EMBL" id="KL198116">
    <property type="protein sequence ID" value="KDQ07074.1"/>
    <property type="molecule type" value="Genomic_DNA"/>
</dbReference>
<organism evidence="8 9">
    <name type="scientific">Botryobasidium botryosum (strain FD-172 SS1)</name>
    <dbReference type="NCBI Taxonomy" id="930990"/>
    <lineage>
        <taxon>Eukaryota</taxon>
        <taxon>Fungi</taxon>
        <taxon>Dikarya</taxon>
        <taxon>Basidiomycota</taxon>
        <taxon>Agaricomycotina</taxon>
        <taxon>Agaricomycetes</taxon>
        <taxon>Cantharellales</taxon>
        <taxon>Botryobasidiaceae</taxon>
        <taxon>Botryobasidium</taxon>
    </lineage>
</organism>
<dbReference type="Pfam" id="PF04082">
    <property type="entry name" value="Fungal_trans"/>
    <property type="match status" value="1"/>
</dbReference>
<dbReference type="InterPro" id="IPR007219">
    <property type="entry name" value="XnlR_reg_dom"/>
</dbReference>
<dbReference type="Gene3D" id="4.10.240.10">
    <property type="entry name" value="Zn(2)-C6 fungal-type DNA-binding domain"/>
    <property type="match status" value="1"/>
</dbReference>
<dbReference type="PROSITE" id="PS50048">
    <property type="entry name" value="ZN2_CY6_FUNGAL_2"/>
    <property type="match status" value="1"/>
</dbReference>
<evidence type="ECO:0000256" key="4">
    <source>
        <dbReference type="ARBA" id="ARBA00023163"/>
    </source>
</evidence>
<keyword evidence="3" id="KW-0805">Transcription regulation</keyword>
<gene>
    <name evidence="8" type="ORF">BOTBODRAFT_60244</name>
</gene>
<evidence type="ECO:0000256" key="3">
    <source>
        <dbReference type="ARBA" id="ARBA00023015"/>
    </source>
</evidence>
<evidence type="ECO:0000313" key="9">
    <source>
        <dbReference type="Proteomes" id="UP000027195"/>
    </source>
</evidence>
<feature type="region of interest" description="Disordered" evidence="6">
    <location>
        <begin position="64"/>
        <end position="104"/>
    </location>
</feature>
<dbReference type="GO" id="GO:0005634">
    <property type="term" value="C:nucleus"/>
    <property type="evidence" value="ECO:0007669"/>
    <property type="project" value="UniProtKB-SubCell"/>
</dbReference>
<dbReference type="SMART" id="SM00906">
    <property type="entry name" value="Fungal_trans"/>
    <property type="match status" value="1"/>
</dbReference>
<dbReference type="InterPro" id="IPR001138">
    <property type="entry name" value="Zn2Cys6_DnaBD"/>
</dbReference>
<dbReference type="InterPro" id="IPR036864">
    <property type="entry name" value="Zn2-C6_fun-type_DNA-bd_sf"/>
</dbReference>
<dbReference type="SMART" id="SM00066">
    <property type="entry name" value="GAL4"/>
    <property type="match status" value="1"/>
</dbReference>
<name>A0A067LVA6_BOTB1</name>
<evidence type="ECO:0000256" key="1">
    <source>
        <dbReference type="ARBA" id="ARBA00004123"/>
    </source>
</evidence>
<proteinExistence type="predicted"/>
<dbReference type="CDD" id="cd00067">
    <property type="entry name" value="GAL4"/>
    <property type="match status" value="1"/>
</dbReference>
<keyword evidence="9" id="KW-1185">Reference proteome</keyword>
<dbReference type="InterPro" id="IPR050815">
    <property type="entry name" value="TF_fung"/>
</dbReference>
<comment type="subcellular location">
    <subcellularLocation>
        <location evidence="1">Nucleus</location>
    </subcellularLocation>
</comment>
<keyword evidence="4" id="KW-0804">Transcription</keyword>
<feature type="domain" description="Zn(2)-C6 fungal-type" evidence="7">
    <location>
        <begin position="12"/>
        <end position="44"/>
    </location>
</feature>
<dbReference type="Pfam" id="PF00172">
    <property type="entry name" value="Zn_clus"/>
    <property type="match status" value="1"/>
</dbReference>
<sequence>MAPNENLERGTACLLCRRRKQRCDAVKPVCGPCTRARGPLNCVYTPSRRELLEQKVRELEAHISTIKSSSQQNPASERASRPPSNSPSTITSASSSSSTPRLSSTPDVAAYLYRTGGVITLPVYATQVHRSKSKPPASIPRHLEDPDMTRWKNQKDIPHGIITHLTALFLKFKWRHPVEFNVSRLLASLELPPSHPQAPHPSLRNAILLNGCLYADESFRKYEPLIAEHFSKDLKHSLANADRLFDCVRASAFFGCYLYSRCRMVEAHYYISTSMSLAIACGLNTIQSLNLNDPYTASMLKPAHDLVELGDRINMFWMLFNIDRAGSLLTGVPCGLADQKIDTTWPCPSEYYEDVIVSAVG</sequence>
<evidence type="ECO:0000259" key="7">
    <source>
        <dbReference type="PROSITE" id="PS50048"/>
    </source>
</evidence>
<dbReference type="Proteomes" id="UP000027195">
    <property type="component" value="Unassembled WGS sequence"/>
</dbReference>
<dbReference type="PANTHER" id="PTHR47338:SF29">
    <property type="entry name" value="ZN(2)-C6 FUNGAL-TYPE DOMAIN-CONTAINING PROTEIN"/>
    <property type="match status" value="1"/>
</dbReference>